<dbReference type="RefSeq" id="WP_060626974.1">
    <property type="nucleotide sequence ID" value="NZ_LCZJ02000098.1"/>
</dbReference>
<feature type="transmembrane region" description="Helical" evidence="1">
    <location>
        <begin position="35"/>
        <end position="56"/>
    </location>
</feature>
<evidence type="ECO:0000313" key="2">
    <source>
        <dbReference type="EMBL" id="KTD83180.1"/>
    </source>
</evidence>
<keyword evidence="1" id="KW-1133">Transmembrane helix</keyword>
<reference evidence="2 3" key="1">
    <citation type="journal article" date="2015" name="Int. Biodeterior. Biodegradation">
        <title>Physiological and genetic screening methods for the isolation of methyl tert-butyl ether-degrading bacteria for bioremediation purposes.</title>
        <authorList>
            <person name="Guisado I.M."/>
            <person name="Purswani J."/>
            <person name="Gonzalez Lopez J."/>
            <person name="Pozo C."/>
        </authorList>
    </citation>
    <scope>NUCLEOTIDE SEQUENCE [LARGE SCALE GENOMIC DNA]</scope>
    <source>
        <strain evidence="2 3">SH7</strain>
    </source>
</reference>
<name>A0A0W1APC7_9BACL</name>
<dbReference type="OrthoDB" id="2664545at2"/>
<keyword evidence="1" id="KW-0812">Transmembrane</keyword>
<dbReference type="AlphaFoldDB" id="A0A0W1APC7"/>
<evidence type="ECO:0000256" key="1">
    <source>
        <dbReference type="SAM" id="Phobius"/>
    </source>
</evidence>
<dbReference type="EMBL" id="LCZJ02000098">
    <property type="protein sequence ID" value="KTD83180.1"/>
    <property type="molecule type" value="Genomic_DNA"/>
</dbReference>
<keyword evidence="1" id="KW-0472">Membrane</keyword>
<protein>
    <recommendedName>
        <fullName evidence="4">Cardiolipin synthase N-terminal domain-containing protein</fullName>
    </recommendedName>
</protein>
<sequence>MIPLVVLVVVFALLTITLSCLWLYNDCLYRGINPWIWVFLMIATTPILGFILYSLIGKRGISITGKPRKNKYIGSAVFITILLLIFSSIGLAFYSVT</sequence>
<comment type="caution">
    <text evidence="2">The sequence shown here is derived from an EMBL/GenBank/DDBJ whole genome shotgun (WGS) entry which is preliminary data.</text>
</comment>
<gene>
    <name evidence="2" type="ORF">UQ64_03360</name>
</gene>
<evidence type="ECO:0000313" key="3">
    <source>
        <dbReference type="Proteomes" id="UP000054709"/>
    </source>
</evidence>
<evidence type="ECO:0008006" key="4">
    <source>
        <dbReference type="Google" id="ProtNLM"/>
    </source>
</evidence>
<proteinExistence type="predicted"/>
<organism evidence="2 3">
    <name type="scientific">Paenibacillus etheri</name>
    <dbReference type="NCBI Taxonomy" id="1306852"/>
    <lineage>
        <taxon>Bacteria</taxon>
        <taxon>Bacillati</taxon>
        <taxon>Bacillota</taxon>
        <taxon>Bacilli</taxon>
        <taxon>Bacillales</taxon>
        <taxon>Paenibacillaceae</taxon>
        <taxon>Paenibacillus</taxon>
    </lineage>
</organism>
<feature type="transmembrane region" description="Helical" evidence="1">
    <location>
        <begin position="76"/>
        <end position="96"/>
    </location>
</feature>
<accession>A0A0W1APC7</accession>
<dbReference type="Proteomes" id="UP000054709">
    <property type="component" value="Unassembled WGS sequence"/>
</dbReference>
<keyword evidence="3" id="KW-1185">Reference proteome</keyword>